<protein>
    <submittedName>
        <fullName evidence="2">Uncharacterized protein</fullName>
    </submittedName>
</protein>
<feature type="region of interest" description="Disordered" evidence="1">
    <location>
        <begin position="1"/>
        <end position="37"/>
    </location>
</feature>
<accession>A0A381QGE0</accession>
<proteinExistence type="predicted"/>
<evidence type="ECO:0000256" key="1">
    <source>
        <dbReference type="SAM" id="MobiDB-lite"/>
    </source>
</evidence>
<evidence type="ECO:0000313" key="2">
    <source>
        <dbReference type="EMBL" id="SUZ77439.1"/>
    </source>
</evidence>
<reference evidence="2" key="1">
    <citation type="submission" date="2018-05" db="EMBL/GenBank/DDBJ databases">
        <authorList>
            <person name="Lanie J.A."/>
            <person name="Ng W.-L."/>
            <person name="Kazmierczak K.M."/>
            <person name="Andrzejewski T.M."/>
            <person name="Davidsen T.M."/>
            <person name="Wayne K.J."/>
            <person name="Tettelin H."/>
            <person name="Glass J.I."/>
            <person name="Rusch D."/>
            <person name="Podicherti R."/>
            <person name="Tsui H.-C.T."/>
            <person name="Winkler M.E."/>
        </authorList>
    </citation>
    <scope>NUCLEOTIDE SEQUENCE</scope>
</reference>
<feature type="compositionally biased region" description="Basic and acidic residues" evidence="1">
    <location>
        <begin position="8"/>
        <end position="37"/>
    </location>
</feature>
<dbReference type="EMBL" id="UINC01001316">
    <property type="protein sequence ID" value="SUZ77439.1"/>
    <property type="molecule type" value="Genomic_DNA"/>
</dbReference>
<dbReference type="AlphaFoldDB" id="A0A381QGE0"/>
<sequence length="37" mass="4235">MQDQQASKPDDDPAKKHEPTQDPYRSKGDLHSDILQN</sequence>
<gene>
    <name evidence="2" type="ORF">METZ01_LOCUS30293</name>
</gene>
<name>A0A381QGE0_9ZZZZ</name>
<organism evidence="2">
    <name type="scientific">marine metagenome</name>
    <dbReference type="NCBI Taxonomy" id="408172"/>
    <lineage>
        <taxon>unclassified sequences</taxon>
        <taxon>metagenomes</taxon>
        <taxon>ecological metagenomes</taxon>
    </lineage>
</organism>